<dbReference type="GeneID" id="90542888"/>
<organism evidence="1 2">
    <name type="scientific">Vairimorpha necatrix</name>
    <dbReference type="NCBI Taxonomy" id="6039"/>
    <lineage>
        <taxon>Eukaryota</taxon>
        <taxon>Fungi</taxon>
        <taxon>Fungi incertae sedis</taxon>
        <taxon>Microsporidia</taxon>
        <taxon>Nosematidae</taxon>
        <taxon>Vairimorpha</taxon>
    </lineage>
</organism>
<reference evidence="1" key="1">
    <citation type="journal article" date="2024" name="BMC Genomics">
        <title>Functional annotation of a divergent genome using sequence and structure-based similarity.</title>
        <authorList>
            <person name="Svedberg D."/>
            <person name="Winiger R.R."/>
            <person name="Berg A."/>
            <person name="Sharma H."/>
            <person name="Tellgren-Roth C."/>
            <person name="Debrunner-Vossbrinck B.A."/>
            <person name="Vossbrinck C.R."/>
            <person name="Barandun J."/>
        </authorList>
    </citation>
    <scope>NUCLEOTIDE SEQUENCE</scope>
    <source>
        <strain evidence="1">Illinois isolate</strain>
    </source>
</reference>
<name>A0AAX4JGH3_9MICR</name>
<protein>
    <submittedName>
        <fullName evidence="1">Uncharacterized protein</fullName>
    </submittedName>
</protein>
<evidence type="ECO:0000313" key="1">
    <source>
        <dbReference type="EMBL" id="WUR05041.1"/>
    </source>
</evidence>
<proteinExistence type="predicted"/>
<sequence>MLQNKISHKLQYETLTNEEKNVLRKSCIKYVTKYDDWEELCTCEYFKIFKYFQSTEITDSLIDLMEYLETCEENENRDDTVETLIKAIRNNIKIPYNEYNTGILTKTLREYLKYYFGYFIEDEILILLIKTYINESEYQQIDLNNHTKDITKEDIIKRIPFMIKQEYRIFFIKLRNIKMKNLGKYIIKTRNREINLDEGLQDRILEEIMKTEYDEFEANLF</sequence>
<gene>
    <name evidence="1" type="ORF">VNE69_12026</name>
</gene>
<dbReference type="KEGG" id="vnx:VNE69_12026"/>
<keyword evidence="2" id="KW-1185">Reference proteome</keyword>
<dbReference type="AlphaFoldDB" id="A0AAX4JGH3"/>
<evidence type="ECO:0000313" key="2">
    <source>
        <dbReference type="Proteomes" id="UP001334084"/>
    </source>
</evidence>
<dbReference type="Proteomes" id="UP001334084">
    <property type="component" value="Chromosome 12"/>
</dbReference>
<accession>A0AAX4JGH3</accession>
<dbReference type="EMBL" id="CP142737">
    <property type="protein sequence ID" value="WUR05041.1"/>
    <property type="molecule type" value="Genomic_DNA"/>
</dbReference>
<dbReference type="RefSeq" id="XP_065331186.1">
    <property type="nucleotide sequence ID" value="XM_065475114.1"/>
</dbReference>